<evidence type="ECO:0000313" key="1">
    <source>
        <dbReference type="EnsemblPlants" id="PGSC0003DMT400047978"/>
    </source>
</evidence>
<dbReference type="PaxDb" id="4113-PGSC0003DMT400047978"/>
<keyword evidence="2" id="KW-1185">Reference proteome</keyword>
<organism evidence="1 2">
    <name type="scientific">Solanum tuberosum</name>
    <name type="common">Potato</name>
    <dbReference type="NCBI Taxonomy" id="4113"/>
    <lineage>
        <taxon>Eukaryota</taxon>
        <taxon>Viridiplantae</taxon>
        <taxon>Streptophyta</taxon>
        <taxon>Embryophyta</taxon>
        <taxon>Tracheophyta</taxon>
        <taxon>Spermatophyta</taxon>
        <taxon>Magnoliopsida</taxon>
        <taxon>eudicotyledons</taxon>
        <taxon>Gunneridae</taxon>
        <taxon>Pentapetalae</taxon>
        <taxon>asterids</taxon>
        <taxon>lamiids</taxon>
        <taxon>Solanales</taxon>
        <taxon>Solanaceae</taxon>
        <taxon>Solanoideae</taxon>
        <taxon>Solaneae</taxon>
        <taxon>Solanum</taxon>
    </lineage>
</organism>
<reference evidence="2" key="1">
    <citation type="journal article" date="2011" name="Nature">
        <title>Genome sequence and analysis of the tuber crop potato.</title>
        <authorList>
            <consortium name="The Potato Genome Sequencing Consortium"/>
        </authorList>
    </citation>
    <scope>NUCLEOTIDE SEQUENCE [LARGE SCALE GENOMIC DNA]</scope>
    <source>
        <strain evidence="2">cv. DM1-3 516 R44</strain>
    </source>
</reference>
<reference evidence="1" key="2">
    <citation type="submission" date="2015-06" db="UniProtKB">
        <authorList>
            <consortium name="EnsemblPlants"/>
        </authorList>
    </citation>
    <scope>IDENTIFICATION</scope>
    <source>
        <strain evidence="1">DM1-3 516 R44</strain>
    </source>
</reference>
<dbReference type="EnsemblPlants" id="PGSC0003DMT400047978">
    <property type="protein sequence ID" value="PGSC0003DMT400047978"/>
    <property type="gene ID" value="PGSC0003DMG401018643"/>
</dbReference>
<protein>
    <submittedName>
        <fullName evidence="1">Serine/threonine-protein kinase ATR</fullName>
    </submittedName>
</protein>
<dbReference type="AlphaFoldDB" id="M1BLQ6"/>
<sequence>MNPEIIPAERLIQLITAILRGDEAGLPVFSNTAYDSSIGGCLHVLYTNCPDDIVRSTSADLVNIFPHSLLKTRSLDLKVH</sequence>
<evidence type="ECO:0000313" key="2">
    <source>
        <dbReference type="Proteomes" id="UP000011115"/>
    </source>
</evidence>
<dbReference type="Gramene" id="PGSC0003DMT400047978">
    <property type="protein sequence ID" value="PGSC0003DMT400047978"/>
    <property type="gene ID" value="PGSC0003DMG401018643"/>
</dbReference>
<dbReference type="HOGENOM" id="CLU_2594427_0_0_1"/>
<name>M1BLQ6_SOLTU</name>
<dbReference type="Proteomes" id="UP000011115">
    <property type="component" value="Unassembled WGS sequence"/>
</dbReference>
<accession>M1BLQ6</accession>
<proteinExistence type="predicted"/>
<dbReference type="eggNOG" id="KOG0890">
    <property type="taxonomic scope" value="Eukaryota"/>
</dbReference>
<dbReference type="STRING" id="4113.M1BLQ6"/>
<dbReference type="InParanoid" id="M1BLQ6"/>